<evidence type="ECO:0000313" key="2">
    <source>
        <dbReference type="EMBL" id="MCG2620888.1"/>
    </source>
</evidence>
<evidence type="ECO:0000313" key="3">
    <source>
        <dbReference type="Proteomes" id="UP001165368"/>
    </source>
</evidence>
<proteinExistence type="predicted"/>
<protein>
    <recommendedName>
        <fullName evidence="4">CAAX protease self-immunity</fullName>
    </recommendedName>
</protein>
<keyword evidence="1" id="KW-1133">Transmembrane helix</keyword>
<dbReference type="EMBL" id="JAKLTQ010000001">
    <property type="protein sequence ID" value="MCG2620888.1"/>
    <property type="molecule type" value="Genomic_DNA"/>
</dbReference>
<gene>
    <name evidence="2" type="ORF">LVY72_03045</name>
</gene>
<evidence type="ECO:0000256" key="1">
    <source>
        <dbReference type="SAM" id="Phobius"/>
    </source>
</evidence>
<organism evidence="2 3">
    <name type="scientific">Arthrobacter hankyongi</name>
    <dbReference type="NCBI Taxonomy" id="2904801"/>
    <lineage>
        <taxon>Bacteria</taxon>
        <taxon>Bacillati</taxon>
        <taxon>Actinomycetota</taxon>
        <taxon>Actinomycetes</taxon>
        <taxon>Micrococcales</taxon>
        <taxon>Micrococcaceae</taxon>
        <taxon>Arthrobacter</taxon>
    </lineage>
</organism>
<accession>A0ABS9L2L3</accession>
<sequence>MSTQGTLLAPSAAPTSTGLRVAGLLGLRLTLFAAFQALIAAILAAGGSAEPWADSAAWWPLAATAANLVNLAVLARFCHANGIRLRDFYRFRRTGWRKDLGLAVLTTAAAAPLAALPNLGLATALLGSPQAALEMFTRPLPLWAAIAAVVLFPVTTALAELPTYYGYVRPRLEALTGSAAVAVGLAALVHSLQHVALPLIFDGGFMTWRALMFLPFALLLAVVLRRRPALLPYLLVVHFLLDFQAAVMVLQVSL</sequence>
<feature type="transmembrane region" description="Helical" evidence="1">
    <location>
        <begin position="205"/>
        <end position="224"/>
    </location>
</feature>
<name>A0ABS9L2L3_9MICC</name>
<keyword evidence="3" id="KW-1185">Reference proteome</keyword>
<evidence type="ECO:0008006" key="4">
    <source>
        <dbReference type="Google" id="ProtNLM"/>
    </source>
</evidence>
<feature type="transmembrane region" description="Helical" evidence="1">
    <location>
        <begin position="174"/>
        <end position="193"/>
    </location>
</feature>
<comment type="caution">
    <text evidence="2">The sequence shown here is derived from an EMBL/GenBank/DDBJ whole genome shotgun (WGS) entry which is preliminary data.</text>
</comment>
<feature type="transmembrane region" description="Helical" evidence="1">
    <location>
        <begin position="140"/>
        <end position="162"/>
    </location>
</feature>
<keyword evidence="1" id="KW-0812">Transmembrane</keyword>
<reference evidence="2" key="1">
    <citation type="submission" date="2022-01" db="EMBL/GenBank/DDBJ databases">
        <authorList>
            <person name="Jo J.-H."/>
            <person name="Im W.-T."/>
        </authorList>
    </citation>
    <scope>NUCLEOTIDE SEQUENCE</scope>
    <source>
        <strain evidence="2">I2-34</strain>
    </source>
</reference>
<dbReference type="Proteomes" id="UP001165368">
    <property type="component" value="Unassembled WGS sequence"/>
</dbReference>
<feature type="transmembrane region" description="Helical" evidence="1">
    <location>
        <begin position="21"/>
        <end position="45"/>
    </location>
</feature>
<keyword evidence="1" id="KW-0472">Membrane</keyword>
<dbReference type="RefSeq" id="WP_237817970.1">
    <property type="nucleotide sequence ID" value="NZ_JAKLTQ010000001.1"/>
</dbReference>
<feature type="transmembrane region" description="Helical" evidence="1">
    <location>
        <begin position="100"/>
        <end position="120"/>
    </location>
</feature>
<feature type="transmembrane region" description="Helical" evidence="1">
    <location>
        <begin position="231"/>
        <end position="252"/>
    </location>
</feature>
<feature type="transmembrane region" description="Helical" evidence="1">
    <location>
        <begin position="57"/>
        <end position="79"/>
    </location>
</feature>